<dbReference type="WBParaSite" id="ALUE_0002126601-mRNA-1">
    <property type="protein sequence ID" value="ALUE_0002126601-mRNA-1"/>
    <property type="gene ID" value="ALUE_0002126601"/>
</dbReference>
<comment type="function">
    <text evidence="1">May be involved in 20S pre-rRNA processing.</text>
</comment>
<protein>
    <recommendedName>
        <fullName evidence="3">Pre-rRNA-processing protein TSR2 homolog</fullName>
    </recommendedName>
</protein>
<evidence type="ECO:0000256" key="1">
    <source>
        <dbReference type="ARBA" id="ARBA00002210"/>
    </source>
</evidence>
<dbReference type="Proteomes" id="UP000036681">
    <property type="component" value="Unplaced"/>
</dbReference>
<evidence type="ECO:0000256" key="4">
    <source>
        <dbReference type="ARBA" id="ARBA00022552"/>
    </source>
</evidence>
<dbReference type="Pfam" id="PF10273">
    <property type="entry name" value="WGG"/>
    <property type="match status" value="1"/>
</dbReference>
<dbReference type="AlphaFoldDB" id="A0A0M3IR88"/>
<comment type="similarity">
    <text evidence="2">Belongs to the TSR2 family.</text>
</comment>
<accession>A0A0M3IR88</accession>
<evidence type="ECO:0000256" key="5">
    <source>
        <dbReference type="SAM" id="MobiDB-lite"/>
    </source>
</evidence>
<name>A0A0M3IR88_ASCLU</name>
<evidence type="ECO:0000256" key="2">
    <source>
        <dbReference type="ARBA" id="ARBA00006524"/>
    </source>
</evidence>
<dbReference type="InterPro" id="IPR019398">
    <property type="entry name" value="Pre-rRNA_process_TSR2"/>
</dbReference>
<feature type="compositionally biased region" description="Basic and acidic residues" evidence="5">
    <location>
        <begin position="133"/>
        <end position="143"/>
    </location>
</feature>
<sequence>MCVTRTMTCKRGLPVVVLVLADYVANTHNLQEEELVDWINEILYVEFDLILEDNSSEWIAKSLLKCIHWSRMDEQSNLNDFLSRLPSDRAVEQATNESRQERSSSDDEEDEETMDDGDEDEDEEQKRTPAVSSRKERTPRTVTDEDGWTTILPRK</sequence>
<evidence type="ECO:0000313" key="7">
    <source>
        <dbReference type="WBParaSite" id="ALUE_0002126601-mRNA-1"/>
    </source>
</evidence>
<feature type="region of interest" description="Disordered" evidence="5">
    <location>
        <begin position="84"/>
        <end position="155"/>
    </location>
</feature>
<dbReference type="PANTHER" id="PTHR21250">
    <property type="entry name" value="PRE-RRNA-PROCESSING PROTEIN TSR2 HOMOLOG"/>
    <property type="match status" value="1"/>
</dbReference>
<evidence type="ECO:0000256" key="3">
    <source>
        <dbReference type="ARBA" id="ARBA00017551"/>
    </source>
</evidence>
<keyword evidence="6" id="KW-1185">Reference proteome</keyword>
<feature type="compositionally biased region" description="Acidic residues" evidence="5">
    <location>
        <begin position="106"/>
        <end position="123"/>
    </location>
</feature>
<keyword evidence="4" id="KW-0698">rRNA processing</keyword>
<organism evidence="6 7">
    <name type="scientific">Ascaris lumbricoides</name>
    <name type="common">Giant roundworm</name>
    <dbReference type="NCBI Taxonomy" id="6252"/>
    <lineage>
        <taxon>Eukaryota</taxon>
        <taxon>Metazoa</taxon>
        <taxon>Ecdysozoa</taxon>
        <taxon>Nematoda</taxon>
        <taxon>Chromadorea</taxon>
        <taxon>Rhabditida</taxon>
        <taxon>Spirurina</taxon>
        <taxon>Ascaridomorpha</taxon>
        <taxon>Ascaridoidea</taxon>
        <taxon>Ascarididae</taxon>
        <taxon>Ascaris</taxon>
    </lineage>
</organism>
<dbReference type="GO" id="GO:0006364">
    <property type="term" value="P:rRNA processing"/>
    <property type="evidence" value="ECO:0007669"/>
    <property type="project" value="UniProtKB-KW"/>
</dbReference>
<evidence type="ECO:0000313" key="6">
    <source>
        <dbReference type="Proteomes" id="UP000036681"/>
    </source>
</evidence>
<proteinExistence type="inferred from homology"/>
<reference evidence="7" key="1">
    <citation type="submission" date="2017-02" db="UniProtKB">
        <authorList>
            <consortium name="WormBaseParasite"/>
        </authorList>
    </citation>
    <scope>IDENTIFICATION</scope>
</reference>